<dbReference type="EMBL" id="JBHSWN010000001">
    <property type="protein sequence ID" value="MFC6790877.1"/>
    <property type="molecule type" value="Genomic_DNA"/>
</dbReference>
<dbReference type="Pfam" id="PF05199">
    <property type="entry name" value="GMC_oxred_C"/>
    <property type="match status" value="1"/>
</dbReference>
<comment type="similarity">
    <text evidence="2">Belongs to the GMC oxidoreductase family.</text>
</comment>
<accession>A0ABW2BLV9</accession>
<gene>
    <name evidence="8" type="ORF">ACFQE0_15395</name>
</gene>
<evidence type="ECO:0000256" key="2">
    <source>
        <dbReference type="ARBA" id="ARBA00010790"/>
    </source>
</evidence>
<keyword evidence="5" id="KW-0560">Oxidoreductase</keyword>
<evidence type="ECO:0000259" key="7">
    <source>
        <dbReference type="Pfam" id="PF05199"/>
    </source>
</evidence>
<feature type="domain" description="Glucose-methanol-choline oxidoreductase N-terminal" evidence="6">
    <location>
        <begin position="38"/>
        <end position="97"/>
    </location>
</feature>
<keyword evidence="4" id="KW-0274">FAD</keyword>
<dbReference type="Proteomes" id="UP001596292">
    <property type="component" value="Unassembled WGS sequence"/>
</dbReference>
<evidence type="ECO:0000256" key="5">
    <source>
        <dbReference type="ARBA" id="ARBA00023002"/>
    </source>
</evidence>
<name>A0ABW2BLV9_9HYPH</name>
<keyword evidence="3" id="KW-0285">Flavoprotein</keyword>
<evidence type="ECO:0000259" key="6">
    <source>
        <dbReference type="Pfam" id="PF00732"/>
    </source>
</evidence>
<dbReference type="SUPFAM" id="SSF51905">
    <property type="entry name" value="FAD/NAD(P)-binding domain"/>
    <property type="match status" value="1"/>
</dbReference>
<dbReference type="RefSeq" id="WP_378971157.1">
    <property type="nucleotide sequence ID" value="NZ_JBHSWN010000001.1"/>
</dbReference>
<sequence length="419" mass="45681">MRPLIRGFTTENFDTDRIERFSCPTNFGARYSHKLHASRNIEVILGANVTELLTEADGGRVRGLSVRALGGKQFWVEAQQVVLATGGLEIPRLLLASRDRHADGLGNASGLVGRFYMCHIAGTIGDLRLDVGPGDVQAGYEQADDGSYCRRRLALTPAAQEANGIANGLMRLHFPAIPDPSHGSGPLSVLYLAKPFVGHEHGKRLKNRGGEGMWLRHALNVARDPLATSAFMWRWLRYRTLAARKFPSVIVPTRDNRFSIDFHGEQVPNRESRITLGSETDAFGMPRLAIAWRHSPTDIRTAEVALNLFAADLARWGRGRLTYDRASVGHHMLRDGAYGGHHIGTTRMSATPASGVVDTTCRVHGVSNLYIAGASTFPTSSQANPTLTVVAMALRLAETLKKRLAATPHLAGSDQRDAA</sequence>
<reference evidence="9" key="1">
    <citation type="journal article" date="2019" name="Int. J. Syst. Evol. Microbiol.">
        <title>The Global Catalogue of Microorganisms (GCM) 10K type strain sequencing project: providing services to taxonomists for standard genome sequencing and annotation.</title>
        <authorList>
            <consortium name="The Broad Institute Genomics Platform"/>
            <consortium name="The Broad Institute Genome Sequencing Center for Infectious Disease"/>
            <person name="Wu L."/>
            <person name="Ma J."/>
        </authorList>
    </citation>
    <scope>NUCLEOTIDE SEQUENCE [LARGE SCALE GENOMIC DNA]</scope>
    <source>
        <strain evidence="9">CCUG 48316</strain>
    </source>
</reference>
<comment type="cofactor">
    <cofactor evidence="1">
        <name>FAD</name>
        <dbReference type="ChEBI" id="CHEBI:57692"/>
    </cofactor>
</comment>
<dbReference type="PANTHER" id="PTHR42784:SF1">
    <property type="entry name" value="PYRANOSE 2-OXIDASE"/>
    <property type="match status" value="1"/>
</dbReference>
<dbReference type="PANTHER" id="PTHR42784">
    <property type="entry name" value="PYRANOSE 2-OXIDASE"/>
    <property type="match status" value="1"/>
</dbReference>
<dbReference type="Pfam" id="PF00732">
    <property type="entry name" value="GMC_oxred_N"/>
    <property type="match status" value="1"/>
</dbReference>
<dbReference type="InterPro" id="IPR051473">
    <property type="entry name" value="P2Ox-like"/>
</dbReference>
<organism evidence="8 9">
    <name type="scientific">Methylobacterium komagatae</name>
    <dbReference type="NCBI Taxonomy" id="374425"/>
    <lineage>
        <taxon>Bacteria</taxon>
        <taxon>Pseudomonadati</taxon>
        <taxon>Pseudomonadota</taxon>
        <taxon>Alphaproteobacteria</taxon>
        <taxon>Hyphomicrobiales</taxon>
        <taxon>Methylobacteriaceae</taxon>
        <taxon>Methylobacterium</taxon>
    </lineage>
</organism>
<dbReference type="InterPro" id="IPR036188">
    <property type="entry name" value="FAD/NAD-bd_sf"/>
</dbReference>
<evidence type="ECO:0000256" key="1">
    <source>
        <dbReference type="ARBA" id="ARBA00001974"/>
    </source>
</evidence>
<evidence type="ECO:0000313" key="8">
    <source>
        <dbReference type="EMBL" id="MFC6790877.1"/>
    </source>
</evidence>
<dbReference type="Gene3D" id="3.50.50.60">
    <property type="entry name" value="FAD/NAD(P)-binding domain"/>
    <property type="match status" value="2"/>
</dbReference>
<evidence type="ECO:0000313" key="9">
    <source>
        <dbReference type="Proteomes" id="UP001596292"/>
    </source>
</evidence>
<proteinExistence type="inferred from homology"/>
<dbReference type="InterPro" id="IPR007867">
    <property type="entry name" value="GMC_OxRtase_C"/>
</dbReference>
<feature type="domain" description="Glucose-methanol-choline oxidoreductase C-terminal" evidence="7">
    <location>
        <begin position="268"/>
        <end position="393"/>
    </location>
</feature>
<keyword evidence="9" id="KW-1185">Reference proteome</keyword>
<evidence type="ECO:0000256" key="4">
    <source>
        <dbReference type="ARBA" id="ARBA00022827"/>
    </source>
</evidence>
<protein>
    <submittedName>
        <fullName evidence="8">GMC oxidoreductase</fullName>
    </submittedName>
</protein>
<evidence type="ECO:0000256" key="3">
    <source>
        <dbReference type="ARBA" id="ARBA00022630"/>
    </source>
</evidence>
<comment type="caution">
    <text evidence="8">The sequence shown here is derived from an EMBL/GenBank/DDBJ whole genome shotgun (WGS) entry which is preliminary data.</text>
</comment>
<dbReference type="InterPro" id="IPR000172">
    <property type="entry name" value="GMC_OxRdtase_N"/>
</dbReference>